<dbReference type="Pfam" id="PF02668">
    <property type="entry name" value="TauD"/>
    <property type="match status" value="1"/>
</dbReference>
<dbReference type="SUPFAM" id="SSF51197">
    <property type="entry name" value="Clavaminate synthase-like"/>
    <property type="match status" value="1"/>
</dbReference>
<feature type="binding site" evidence="5">
    <location>
        <position position="348"/>
    </location>
    <ligand>
        <name>2-oxoglutarate</name>
        <dbReference type="ChEBI" id="CHEBI:16810"/>
    </ligand>
</feature>
<dbReference type="GO" id="GO:0016491">
    <property type="term" value="F:oxidoreductase activity"/>
    <property type="evidence" value="ECO:0007669"/>
    <property type="project" value="UniProtKB-KW"/>
</dbReference>
<dbReference type="InterPro" id="IPR042098">
    <property type="entry name" value="TauD-like_sf"/>
</dbReference>
<organism evidence="9 10">
    <name type="scientific">Nocardia stercoris</name>
    <dbReference type="NCBI Taxonomy" id="2483361"/>
    <lineage>
        <taxon>Bacteria</taxon>
        <taxon>Bacillati</taxon>
        <taxon>Actinomycetota</taxon>
        <taxon>Actinomycetes</taxon>
        <taxon>Mycobacteriales</taxon>
        <taxon>Nocardiaceae</taxon>
        <taxon>Nocardia</taxon>
    </lineage>
</organism>
<evidence type="ECO:0000256" key="7">
    <source>
        <dbReference type="SAM" id="MobiDB-lite"/>
    </source>
</evidence>
<dbReference type="AlphaFoldDB" id="A0A3M2LBG0"/>
<sequence length="388" mass="42280">MWAGLPSRTELTTLRHLGSGEGNTSVNNVLRERHTASGDDAGGLERRDLPDAAAHAVHDTAEEIAATIESMPRSSARRFSTLTDPELIELVEAGCARLPHEVATAVRPPATACGAAVVSRIPVTDAELGPTPRDWRAAARRTPRSAAFRHELAMLLLARCAGQPFGWLGQQDGRLVNTIVPAPGHEDEQSGAGSTTLLAPHTEDAFHPARAHLLLLGCLRNPDRVATTISSVREVRLSPVADRRLRTRVLPILPDVSYGNDFHRQPCPPVATVGPAGTLRYDPAYTPLDDGDAEFRSAYTELGAELERVCRTAILRPGQLLLLDNDVVVHGRVPFTPRYDGTDRWLLRVNIALPQRNRDPAERSETGYGQRTVTPFAHTPRPTPPSYR</sequence>
<evidence type="ECO:0000259" key="8">
    <source>
        <dbReference type="Pfam" id="PF02668"/>
    </source>
</evidence>
<evidence type="ECO:0000256" key="4">
    <source>
        <dbReference type="ARBA" id="ARBA00023004"/>
    </source>
</evidence>
<evidence type="ECO:0000256" key="1">
    <source>
        <dbReference type="ARBA" id="ARBA00008425"/>
    </source>
</evidence>
<gene>
    <name evidence="9" type="ORF">EBN03_00450</name>
</gene>
<feature type="domain" description="TauD/TfdA-like" evidence="8">
    <location>
        <begin position="194"/>
        <end position="349"/>
    </location>
</feature>
<dbReference type="InterPro" id="IPR014503">
    <property type="entry name" value="Clavaminate_syn-like"/>
</dbReference>
<feature type="binding site" evidence="6">
    <location>
        <position position="201"/>
    </location>
    <ligand>
        <name>Fe cation</name>
        <dbReference type="ChEBI" id="CHEBI:24875"/>
    </ligand>
</feature>
<keyword evidence="4 6" id="KW-0408">Iron</keyword>
<dbReference type="OrthoDB" id="3872700at2"/>
<reference evidence="9 10" key="1">
    <citation type="submission" date="2018-10" db="EMBL/GenBank/DDBJ databases">
        <title>Isolation from cow dung.</title>
        <authorList>
            <person name="Ling L."/>
        </authorList>
    </citation>
    <scope>NUCLEOTIDE SEQUENCE [LARGE SCALE GENOMIC DNA]</scope>
    <source>
        <strain evidence="9 10">NEAU-LL90</strain>
    </source>
</reference>
<dbReference type="GO" id="GO:0005506">
    <property type="term" value="F:iron ion binding"/>
    <property type="evidence" value="ECO:0007669"/>
    <property type="project" value="InterPro"/>
</dbReference>
<name>A0A3M2LBG0_9NOCA</name>
<feature type="binding site" evidence="5">
    <location>
        <position position="344"/>
    </location>
    <ligand>
        <name>2-oxoglutarate</name>
        <dbReference type="ChEBI" id="CHEBI:16810"/>
    </ligand>
</feature>
<proteinExistence type="inferred from homology"/>
<comment type="similarity">
    <text evidence="1">Belongs to the clavaminate synthase family.</text>
</comment>
<feature type="binding site" evidence="6">
    <location>
        <position position="330"/>
    </location>
    <ligand>
        <name>Fe cation</name>
        <dbReference type="ChEBI" id="CHEBI:24875"/>
    </ligand>
</feature>
<feature type="region of interest" description="Disordered" evidence="7">
    <location>
        <begin position="357"/>
        <end position="388"/>
    </location>
</feature>
<evidence type="ECO:0000256" key="2">
    <source>
        <dbReference type="ARBA" id="ARBA00022723"/>
    </source>
</evidence>
<evidence type="ECO:0000313" key="9">
    <source>
        <dbReference type="EMBL" id="RMI34881.1"/>
    </source>
</evidence>
<evidence type="ECO:0000313" key="10">
    <source>
        <dbReference type="Proteomes" id="UP000279275"/>
    </source>
</evidence>
<comment type="caution">
    <text evidence="9">The sequence shown here is derived from an EMBL/GenBank/DDBJ whole genome shotgun (WGS) entry which is preliminary data.</text>
</comment>
<dbReference type="EMBL" id="RFFH01000001">
    <property type="protein sequence ID" value="RMI34881.1"/>
    <property type="molecule type" value="Genomic_DNA"/>
</dbReference>
<feature type="binding site" evidence="5">
    <location>
        <position position="247"/>
    </location>
    <ligand>
        <name>2-oxoglutarate</name>
        <dbReference type="ChEBI" id="CHEBI:16810"/>
    </ligand>
</feature>
<accession>A0A3M2LBG0</accession>
<protein>
    <submittedName>
        <fullName evidence="9">Iron hydroxylase</fullName>
    </submittedName>
</protein>
<keyword evidence="3" id="KW-0560">Oxidoreductase</keyword>
<keyword evidence="10" id="KW-1185">Reference proteome</keyword>
<evidence type="ECO:0000256" key="5">
    <source>
        <dbReference type="PIRSR" id="PIRSR019543-1"/>
    </source>
</evidence>
<feature type="binding site" evidence="6">
    <location>
        <position position="203"/>
    </location>
    <ligand>
        <name>Fe cation</name>
        <dbReference type="ChEBI" id="CHEBI:24875"/>
    </ligand>
</feature>
<dbReference type="Gene3D" id="3.60.130.10">
    <property type="entry name" value="Clavaminate synthase-like"/>
    <property type="match status" value="1"/>
</dbReference>
<dbReference type="PIRSF" id="PIRSF019543">
    <property type="entry name" value="Clavaminate_syn"/>
    <property type="match status" value="1"/>
</dbReference>
<evidence type="ECO:0000256" key="6">
    <source>
        <dbReference type="PIRSR" id="PIRSR019543-2"/>
    </source>
</evidence>
<evidence type="ECO:0000256" key="3">
    <source>
        <dbReference type="ARBA" id="ARBA00023002"/>
    </source>
</evidence>
<dbReference type="Proteomes" id="UP000279275">
    <property type="component" value="Unassembled WGS sequence"/>
</dbReference>
<keyword evidence="2 6" id="KW-0479">Metal-binding</keyword>
<dbReference type="InterPro" id="IPR003819">
    <property type="entry name" value="TauD/TfdA-like"/>
</dbReference>